<dbReference type="GO" id="GO:0016791">
    <property type="term" value="F:phosphatase activity"/>
    <property type="evidence" value="ECO:0007669"/>
    <property type="project" value="TreeGrafter"/>
</dbReference>
<dbReference type="EMBL" id="MSTI01000077">
    <property type="protein sequence ID" value="OLV18061.1"/>
    <property type="molecule type" value="Genomic_DNA"/>
</dbReference>
<evidence type="ECO:0000313" key="1">
    <source>
        <dbReference type="EMBL" id="OLV18061.1"/>
    </source>
</evidence>
<dbReference type="STRING" id="249408.BOO71_0007240"/>
<name>A0A1U7NYR3_9DEIO</name>
<dbReference type="PANTHER" id="PTHR48100:SF1">
    <property type="entry name" value="HISTIDINE PHOSPHATASE FAMILY PROTEIN-RELATED"/>
    <property type="match status" value="1"/>
</dbReference>
<dbReference type="Proteomes" id="UP000186607">
    <property type="component" value="Unassembled WGS sequence"/>
</dbReference>
<dbReference type="GO" id="GO:0005737">
    <property type="term" value="C:cytoplasm"/>
    <property type="evidence" value="ECO:0007669"/>
    <property type="project" value="TreeGrafter"/>
</dbReference>
<dbReference type="PIRSF" id="PIRSF000709">
    <property type="entry name" value="6PFK_2-Ptase"/>
    <property type="match status" value="1"/>
</dbReference>
<proteinExistence type="predicted"/>
<dbReference type="SUPFAM" id="SSF53254">
    <property type="entry name" value="Phosphoglycerate mutase-like"/>
    <property type="match status" value="1"/>
</dbReference>
<evidence type="ECO:0000313" key="2">
    <source>
        <dbReference type="Proteomes" id="UP000186607"/>
    </source>
</evidence>
<dbReference type="CDD" id="cd07067">
    <property type="entry name" value="HP_PGM_like"/>
    <property type="match status" value="1"/>
</dbReference>
<accession>A0A1U7NYR3</accession>
<dbReference type="Gene3D" id="3.40.50.1240">
    <property type="entry name" value="Phosphoglycerate mutase-like"/>
    <property type="match status" value="1"/>
</dbReference>
<dbReference type="InterPro" id="IPR013078">
    <property type="entry name" value="His_Pase_superF_clade-1"/>
</dbReference>
<protein>
    <submittedName>
        <fullName evidence="1">Phosphoglycerate mutase</fullName>
    </submittedName>
</protein>
<dbReference type="PANTHER" id="PTHR48100">
    <property type="entry name" value="BROAD-SPECIFICITY PHOSPHATASE YOR283W-RELATED"/>
    <property type="match status" value="1"/>
</dbReference>
<dbReference type="InterPro" id="IPR050275">
    <property type="entry name" value="PGM_Phosphatase"/>
</dbReference>
<gene>
    <name evidence="1" type="ORF">BOO71_0007240</name>
</gene>
<sequence length="189" mass="20741">MEGRGQGRRDSPLTTLGVQQAQHHRQTLAALPLTRAYVSPMGRALTTARLALEGLGVPLTVLDDLAEVDMGKVAGLLPSERLARFPLLAEVRKRDKYRTVMPGGESYETASPRVARALQHIQEDGPGHVLIVSHEMIGRLLRMHLLGLTPEQAMTLRHPQDTIYRIEAGQLTMSVGGQPFQSHPPSPRP</sequence>
<dbReference type="Pfam" id="PF00300">
    <property type="entry name" value="His_Phos_1"/>
    <property type="match status" value="1"/>
</dbReference>
<keyword evidence="2" id="KW-1185">Reference proteome</keyword>
<organism evidence="1 2">
    <name type="scientific">Deinococcus marmoris</name>
    <dbReference type="NCBI Taxonomy" id="249408"/>
    <lineage>
        <taxon>Bacteria</taxon>
        <taxon>Thermotogati</taxon>
        <taxon>Deinococcota</taxon>
        <taxon>Deinococci</taxon>
        <taxon>Deinococcales</taxon>
        <taxon>Deinococcaceae</taxon>
        <taxon>Deinococcus</taxon>
    </lineage>
</organism>
<dbReference type="AlphaFoldDB" id="A0A1U7NYR3"/>
<dbReference type="InterPro" id="IPR029033">
    <property type="entry name" value="His_PPase_superfam"/>
</dbReference>
<reference evidence="1 2" key="1">
    <citation type="submission" date="2017-01" db="EMBL/GenBank/DDBJ databases">
        <title>Genome Analysis of Deinococcus marmoris KOPRI26562.</title>
        <authorList>
            <person name="Kim J.H."/>
            <person name="Oh H.-M."/>
        </authorList>
    </citation>
    <scope>NUCLEOTIDE SEQUENCE [LARGE SCALE GENOMIC DNA]</scope>
    <source>
        <strain evidence="1 2">KOPRI26562</strain>
    </source>
</reference>
<comment type="caution">
    <text evidence="1">The sequence shown here is derived from an EMBL/GenBank/DDBJ whole genome shotgun (WGS) entry which is preliminary data.</text>
</comment>